<evidence type="ECO:0000256" key="3">
    <source>
        <dbReference type="ARBA" id="ARBA00022833"/>
    </source>
</evidence>
<keyword evidence="8" id="KW-1185">Reference proteome</keyword>
<dbReference type="Proteomes" id="UP000728032">
    <property type="component" value="Unassembled WGS sequence"/>
</dbReference>
<keyword evidence="3 4" id="KW-0862">Zinc</keyword>
<evidence type="ECO:0000259" key="6">
    <source>
        <dbReference type="PROSITE" id="PS50145"/>
    </source>
</evidence>
<evidence type="ECO:0000256" key="4">
    <source>
        <dbReference type="PROSITE-ProRule" id="PRU00207"/>
    </source>
</evidence>
<feature type="zinc finger region" description="TRAF-type" evidence="4">
    <location>
        <begin position="35"/>
        <end position="82"/>
    </location>
</feature>
<evidence type="ECO:0000256" key="5">
    <source>
        <dbReference type="SAM" id="Coils"/>
    </source>
</evidence>
<organism evidence="7">
    <name type="scientific">Oppiella nova</name>
    <dbReference type="NCBI Taxonomy" id="334625"/>
    <lineage>
        <taxon>Eukaryota</taxon>
        <taxon>Metazoa</taxon>
        <taxon>Ecdysozoa</taxon>
        <taxon>Arthropoda</taxon>
        <taxon>Chelicerata</taxon>
        <taxon>Arachnida</taxon>
        <taxon>Acari</taxon>
        <taxon>Acariformes</taxon>
        <taxon>Sarcoptiformes</taxon>
        <taxon>Oribatida</taxon>
        <taxon>Brachypylina</taxon>
        <taxon>Oppioidea</taxon>
        <taxon>Oppiidae</taxon>
        <taxon>Oppiella</taxon>
    </lineage>
</organism>
<dbReference type="AlphaFoldDB" id="A0A7R9M925"/>
<dbReference type="InterPro" id="IPR013083">
    <property type="entry name" value="Znf_RING/FYVE/PHD"/>
</dbReference>
<dbReference type="PANTHER" id="PTHR10131:SF94">
    <property type="entry name" value="TNF RECEPTOR-ASSOCIATED FACTOR 4"/>
    <property type="match status" value="1"/>
</dbReference>
<dbReference type="Gene3D" id="3.30.40.10">
    <property type="entry name" value="Zinc/RING finger domain, C3HC4 (zinc finger)"/>
    <property type="match status" value="2"/>
</dbReference>
<dbReference type="GO" id="GO:0008270">
    <property type="term" value="F:zinc ion binding"/>
    <property type="evidence" value="ECO:0007669"/>
    <property type="project" value="UniProtKB-KW"/>
</dbReference>
<name>A0A7R9M925_9ACAR</name>
<proteinExistence type="predicted"/>
<dbReference type="PROSITE" id="PS50145">
    <property type="entry name" value="ZF_TRAF"/>
    <property type="match status" value="2"/>
</dbReference>
<dbReference type="PANTHER" id="PTHR10131">
    <property type="entry name" value="TNF RECEPTOR ASSOCIATED FACTOR"/>
    <property type="match status" value="1"/>
</dbReference>
<accession>A0A7R9M925</accession>
<keyword evidence="1 4" id="KW-0479">Metal-binding</keyword>
<dbReference type="Pfam" id="PF02176">
    <property type="entry name" value="zf-TRAF"/>
    <property type="match status" value="1"/>
</dbReference>
<evidence type="ECO:0000313" key="7">
    <source>
        <dbReference type="EMBL" id="CAD7654546.1"/>
    </source>
</evidence>
<dbReference type="SUPFAM" id="SSF49599">
    <property type="entry name" value="TRAF domain-like"/>
    <property type="match status" value="2"/>
</dbReference>
<protein>
    <recommendedName>
        <fullName evidence="6">TRAF-type domain-containing protein</fullName>
    </recommendedName>
</protein>
<feature type="domain" description="TRAF-type" evidence="6">
    <location>
        <begin position="35"/>
        <end position="82"/>
    </location>
</feature>
<keyword evidence="2 4" id="KW-0863">Zinc-finger</keyword>
<dbReference type="InterPro" id="IPR001293">
    <property type="entry name" value="Znf_TRAF"/>
</dbReference>
<evidence type="ECO:0000313" key="8">
    <source>
        <dbReference type="Proteomes" id="UP000728032"/>
    </source>
</evidence>
<evidence type="ECO:0000256" key="1">
    <source>
        <dbReference type="ARBA" id="ARBA00022723"/>
    </source>
</evidence>
<dbReference type="EMBL" id="OC922967">
    <property type="protein sequence ID" value="CAD7654546.1"/>
    <property type="molecule type" value="Genomic_DNA"/>
</dbReference>
<feature type="coiled-coil region" evidence="5">
    <location>
        <begin position="178"/>
        <end position="226"/>
    </location>
</feature>
<dbReference type="EMBL" id="CAJPVJ010008142">
    <property type="protein sequence ID" value="CAG2171733.1"/>
    <property type="molecule type" value="Genomic_DNA"/>
</dbReference>
<sequence>MDDSANTELILEQEVYCSHKSRGCRKVMALSELETHLKACMYGLVHCPLKCGQAITIKSLPQHMASLCRRRIIGCQYCEEDIAWDTREEHEKSCPKRPVSCMYCHKQTIIQKDLKSHLENCSLKPTNCRLKPLGCKYMGTQLEVDEHEAIWSTHMDIILKYILQNNNINGQDKSKNRMADVVQIVKNLNSENSELTDRVNELSERVESLETTNKSLTEQLTKLETIQKADIASMRTLIEVLRKELEVIEAFKKAFPSYDPTSKLMFRNNEKKTKNQKFESVFRLTDH</sequence>
<reference evidence="7" key="1">
    <citation type="submission" date="2020-11" db="EMBL/GenBank/DDBJ databases">
        <authorList>
            <person name="Tran Van P."/>
        </authorList>
    </citation>
    <scope>NUCLEOTIDE SEQUENCE</scope>
</reference>
<feature type="domain" description="TRAF-type" evidence="6">
    <location>
        <begin position="90"/>
        <end position="136"/>
    </location>
</feature>
<gene>
    <name evidence="7" type="ORF">ONB1V03_LOCUS11193</name>
</gene>
<evidence type="ECO:0000256" key="2">
    <source>
        <dbReference type="ARBA" id="ARBA00022771"/>
    </source>
</evidence>
<feature type="zinc finger region" description="TRAF-type" evidence="4">
    <location>
        <begin position="90"/>
        <end position="136"/>
    </location>
</feature>
<keyword evidence="5" id="KW-0175">Coiled coil</keyword>
<dbReference type="OrthoDB" id="6499288at2759"/>
<dbReference type="Gene3D" id="1.10.287.1490">
    <property type="match status" value="1"/>
</dbReference>